<dbReference type="KEGG" id="pamo:BAR1_15835"/>
<dbReference type="EMBL" id="CP032125">
    <property type="protein sequence ID" value="AXX99273.1"/>
    <property type="molecule type" value="Genomic_DNA"/>
</dbReference>
<dbReference type="Pfam" id="PF15590">
    <property type="entry name" value="Imm27"/>
    <property type="match status" value="1"/>
</dbReference>
<dbReference type="InterPro" id="IPR028960">
    <property type="entry name" value="Imm27"/>
</dbReference>
<keyword evidence="2" id="KW-1185">Reference proteome</keyword>
<dbReference type="Proteomes" id="UP000261704">
    <property type="component" value="Chromosome"/>
</dbReference>
<protein>
    <submittedName>
        <fullName evidence="1">Uncharacterized protein</fullName>
    </submittedName>
</protein>
<proteinExistence type="predicted"/>
<reference evidence="1 2" key="1">
    <citation type="submission" date="2018-09" db="EMBL/GenBank/DDBJ databases">
        <title>Profundibacter amoris BAR1 gen. nov., sp. nov., a new member of the Roseobacter clade isolated at Lokis Castle Vent Field on the Arctic Mid-Oceanic Ridge.</title>
        <authorList>
            <person name="Le Moine Bauer S."/>
            <person name="Sjoeberg A.G."/>
            <person name="L'Haridon S."/>
            <person name="Stokke R."/>
            <person name="Roalkvam I."/>
            <person name="Steen I.H."/>
            <person name="Dahle H."/>
        </authorList>
    </citation>
    <scope>NUCLEOTIDE SEQUENCE [LARGE SCALE GENOMIC DNA]</scope>
    <source>
        <strain evidence="1 2">BAR1</strain>
    </source>
</reference>
<evidence type="ECO:0000313" key="1">
    <source>
        <dbReference type="EMBL" id="AXX99273.1"/>
    </source>
</evidence>
<evidence type="ECO:0000313" key="2">
    <source>
        <dbReference type="Proteomes" id="UP000261704"/>
    </source>
</evidence>
<gene>
    <name evidence="1" type="ORF">BAR1_15835</name>
</gene>
<dbReference type="RefSeq" id="WP_118943925.1">
    <property type="nucleotide sequence ID" value="NZ_CP032125.1"/>
</dbReference>
<dbReference type="OrthoDB" id="5402191at2"/>
<name>A0A347UK95_9RHOB</name>
<organism evidence="1 2">
    <name type="scientific">Profundibacter amoris</name>
    <dbReference type="NCBI Taxonomy" id="2171755"/>
    <lineage>
        <taxon>Bacteria</taxon>
        <taxon>Pseudomonadati</taxon>
        <taxon>Pseudomonadota</taxon>
        <taxon>Alphaproteobacteria</taxon>
        <taxon>Rhodobacterales</taxon>
        <taxon>Paracoccaceae</taxon>
        <taxon>Profundibacter</taxon>
    </lineage>
</organism>
<dbReference type="AlphaFoldDB" id="A0A347UK95"/>
<sequence>MTEKLQDNESILSGQWDFKDGAVIQDADCKRIEWLTNSFLQLVGVSGENWAALYLNPEDGSYWLLTYPNSDWHGGGPPQLKRVPKKDDLNDYPDLSKLWVA</sequence>
<accession>A0A347UK95</accession>